<proteinExistence type="predicted"/>
<dbReference type="EMBL" id="KN833719">
    <property type="protein sequence ID" value="KIK24174.1"/>
    <property type="molecule type" value="Genomic_DNA"/>
</dbReference>
<keyword evidence="2" id="KW-1185">Reference proteome</keyword>
<reference evidence="1 2" key="1">
    <citation type="submission" date="2014-04" db="EMBL/GenBank/DDBJ databases">
        <authorList>
            <consortium name="DOE Joint Genome Institute"/>
            <person name="Kuo A."/>
            <person name="Kohler A."/>
            <person name="Costa M.D."/>
            <person name="Nagy L.G."/>
            <person name="Floudas D."/>
            <person name="Copeland A."/>
            <person name="Barry K.W."/>
            <person name="Cichocki N."/>
            <person name="Veneault-Fourrey C."/>
            <person name="LaButti K."/>
            <person name="Lindquist E.A."/>
            <person name="Lipzen A."/>
            <person name="Lundell T."/>
            <person name="Morin E."/>
            <person name="Murat C."/>
            <person name="Sun H."/>
            <person name="Tunlid A."/>
            <person name="Henrissat B."/>
            <person name="Grigoriev I.V."/>
            <person name="Hibbett D.S."/>
            <person name="Martin F."/>
            <person name="Nordberg H.P."/>
            <person name="Cantor M.N."/>
            <person name="Hua S.X."/>
        </authorList>
    </citation>
    <scope>NUCLEOTIDE SEQUENCE [LARGE SCALE GENOMIC DNA]</scope>
    <source>
        <strain evidence="1 2">441</strain>
    </source>
</reference>
<dbReference type="HOGENOM" id="CLU_037286_0_0_1"/>
<sequence length="352" mass="39793">MAKVIPLFHGDYGNREEPMEWFAQFQLSVPDLWSETRKVDCFGLQLAPGSYADNWFMDLPSEDKEDMRALKAAFIKRWPLAKHPKLTRVQQRERVKDQWIEEGCTGDYGHMLWAEKVKRLVLSMGDAEGTLIVCTIEGAPQVLRDELDKDYSSWEEFVTAVRNIKQMSNLSIQMGSISAREAARPMPATQPQGQLIAASQQGFTTQGASWGLGLGMYQRAQQVPLTRLQILKKVNAILHRPNTEAGRCQYKADIEVWHKTHGYNAPPSLERPYPLKPGTVAAGTGECFMCGLITEPPHVGSMCTANETLHPHETHWRQLIAGMLHRAMQTRLATTQAGYHCKHFTIFLQKTC</sequence>
<dbReference type="OrthoDB" id="2678560at2759"/>
<dbReference type="Proteomes" id="UP000054018">
    <property type="component" value="Unassembled WGS sequence"/>
</dbReference>
<accession>A0A0C9ZE15</accession>
<evidence type="ECO:0000313" key="1">
    <source>
        <dbReference type="EMBL" id="KIK24174.1"/>
    </source>
</evidence>
<protein>
    <submittedName>
        <fullName evidence="1">Uncharacterized protein</fullName>
    </submittedName>
</protein>
<name>A0A0C9ZE15_9AGAM</name>
<reference evidence="2" key="2">
    <citation type="submission" date="2015-01" db="EMBL/GenBank/DDBJ databases">
        <title>Evolutionary Origins and Diversification of the Mycorrhizal Mutualists.</title>
        <authorList>
            <consortium name="DOE Joint Genome Institute"/>
            <consortium name="Mycorrhizal Genomics Consortium"/>
            <person name="Kohler A."/>
            <person name="Kuo A."/>
            <person name="Nagy L.G."/>
            <person name="Floudas D."/>
            <person name="Copeland A."/>
            <person name="Barry K.W."/>
            <person name="Cichocki N."/>
            <person name="Veneault-Fourrey C."/>
            <person name="LaButti K."/>
            <person name="Lindquist E.A."/>
            <person name="Lipzen A."/>
            <person name="Lundell T."/>
            <person name="Morin E."/>
            <person name="Murat C."/>
            <person name="Riley R."/>
            <person name="Ohm R."/>
            <person name="Sun H."/>
            <person name="Tunlid A."/>
            <person name="Henrissat B."/>
            <person name="Grigoriev I.V."/>
            <person name="Hibbett D.S."/>
            <person name="Martin F."/>
        </authorList>
    </citation>
    <scope>NUCLEOTIDE SEQUENCE [LARGE SCALE GENOMIC DNA]</scope>
    <source>
        <strain evidence="2">441</strain>
    </source>
</reference>
<evidence type="ECO:0000313" key="2">
    <source>
        <dbReference type="Proteomes" id="UP000054018"/>
    </source>
</evidence>
<organism evidence="1 2">
    <name type="scientific">Pisolithus microcarpus 441</name>
    <dbReference type="NCBI Taxonomy" id="765257"/>
    <lineage>
        <taxon>Eukaryota</taxon>
        <taxon>Fungi</taxon>
        <taxon>Dikarya</taxon>
        <taxon>Basidiomycota</taxon>
        <taxon>Agaricomycotina</taxon>
        <taxon>Agaricomycetes</taxon>
        <taxon>Agaricomycetidae</taxon>
        <taxon>Boletales</taxon>
        <taxon>Sclerodermatineae</taxon>
        <taxon>Pisolithaceae</taxon>
        <taxon>Pisolithus</taxon>
    </lineage>
</organism>
<dbReference type="AlphaFoldDB" id="A0A0C9ZE15"/>
<gene>
    <name evidence="1" type="ORF">PISMIDRAFT_29233</name>
</gene>